<dbReference type="Gene3D" id="3.90.550.50">
    <property type="match status" value="1"/>
</dbReference>
<name>A0A6B0RZB5_9CETA</name>
<evidence type="ECO:0000256" key="6">
    <source>
        <dbReference type="ARBA" id="ARBA00022968"/>
    </source>
</evidence>
<keyword evidence="9" id="KW-0472">Membrane</keyword>
<keyword evidence="7" id="KW-1133">Transmembrane helix</keyword>
<dbReference type="InterPro" id="IPR002659">
    <property type="entry name" value="Glyco_trans_31"/>
</dbReference>
<evidence type="ECO:0000256" key="2">
    <source>
        <dbReference type="ARBA" id="ARBA00008661"/>
    </source>
</evidence>
<dbReference type="GO" id="GO:0006493">
    <property type="term" value="P:protein O-linked glycosylation"/>
    <property type="evidence" value="ECO:0007669"/>
    <property type="project" value="TreeGrafter"/>
</dbReference>
<protein>
    <recommendedName>
        <fullName evidence="10">Hexosyltransferase</fullName>
        <ecNumber evidence="10">2.4.1.-</ecNumber>
    </recommendedName>
</protein>
<accession>A0A6B0RZB5</accession>
<comment type="similarity">
    <text evidence="2 10">Belongs to the glycosyltransferase 31 family.</text>
</comment>
<dbReference type="AlphaFoldDB" id="A0A6B0RZB5"/>
<evidence type="ECO:0000313" key="12">
    <source>
        <dbReference type="Proteomes" id="UP000322234"/>
    </source>
</evidence>
<comment type="caution">
    <text evidence="11">The sequence shown here is derived from an EMBL/GenBank/DDBJ whole genome shotgun (WGS) entry which is preliminary data.</text>
</comment>
<reference evidence="11" key="1">
    <citation type="submission" date="2019-10" db="EMBL/GenBank/DDBJ databases">
        <title>The sequence and de novo assembly of the wild yak genome.</title>
        <authorList>
            <person name="Liu Y."/>
        </authorList>
    </citation>
    <scope>NUCLEOTIDE SEQUENCE [LARGE SCALE GENOMIC DNA]</scope>
    <source>
        <strain evidence="11">WY2019</strain>
    </source>
</reference>
<dbReference type="EC" id="2.4.1.-" evidence="10"/>
<keyword evidence="12" id="KW-1185">Reference proteome</keyword>
<dbReference type="Pfam" id="PF01762">
    <property type="entry name" value="Galactosyl_T"/>
    <property type="match status" value="1"/>
</dbReference>
<dbReference type="GO" id="GO:0008532">
    <property type="term" value="F:N-acetyllactosaminide beta-1,3-N-acetylglucosaminyltransferase activity"/>
    <property type="evidence" value="ECO:0007669"/>
    <property type="project" value="TreeGrafter"/>
</dbReference>
<evidence type="ECO:0000256" key="3">
    <source>
        <dbReference type="ARBA" id="ARBA00022676"/>
    </source>
</evidence>
<proteinExistence type="inferred from homology"/>
<evidence type="ECO:0000256" key="7">
    <source>
        <dbReference type="ARBA" id="ARBA00022989"/>
    </source>
</evidence>
<evidence type="ECO:0000256" key="4">
    <source>
        <dbReference type="ARBA" id="ARBA00022679"/>
    </source>
</evidence>
<dbReference type="PANTHER" id="PTHR11214">
    <property type="entry name" value="BETA-1,3-N-ACETYLGLUCOSAMINYLTRANSFERASE"/>
    <property type="match status" value="1"/>
</dbReference>
<evidence type="ECO:0000256" key="1">
    <source>
        <dbReference type="ARBA" id="ARBA00004323"/>
    </source>
</evidence>
<keyword evidence="6" id="KW-0735">Signal-anchor</keyword>
<keyword evidence="3 10" id="KW-0328">Glycosyltransferase</keyword>
<evidence type="ECO:0000256" key="10">
    <source>
        <dbReference type="RuleBase" id="RU363063"/>
    </source>
</evidence>
<dbReference type="GO" id="GO:0030311">
    <property type="term" value="P:poly-N-acetyllactosamine biosynthetic process"/>
    <property type="evidence" value="ECO:0007669"/>
    <property type="project" value="TreeGrafter"/>
</dbReference>
<keyword evidence="4" id="KW-0808">Transferase</keyword>
<keyword evidence="5" id="KW-0812">Transmembrane</keyword>
<evidence type="ECO:0000256" key="9">
    <source>
        <dbReference type="ARBA" id="ARBA00023136"/>
    </source>
</evidence>
<evidence type="ECO:0000256" key="8">
    <source>
        <dbReference type="ARBA" id="ARBA00023034"/>
    </source>
</evidence>
<comment type="subcellular location">
    <subcellularLocation>
        <location evidence="1 10">Golgi apparatus membrane</location>
        <topology evidence="1 10">Single-pass type II membrane protein</topology>
    </subcellularLocation>
</comment>
<dbReference type="PANTHER" id="PTHR11214:SF25">
    <property type="entry name" value="N-ACETYLLACTOSAMINIDE BETA-1,3-N-ACETYLGLUCOSAMINYLTRANSFERASE 2"/>
    <property type="match status" value="1"/>
</dbReference>
<dbReference type="EMBL" id="VBQZ03000138">
    <property type="protein sequence ID" value="MXQ95528.1"/>
    <property type="molecule type" value="Genomic_DNA"/>
</dbReference>
<organism evidence="11 12">
    <name type="scientific">Bos mutus</name>
    <name type="common">wild yak</name>
    <dbReference type="NCBI Taxonomy" id="72004"/>
    <lineage>
        <taxon>Eukaryota</taxon>
        <taxon>Metazoa</taxon>
        <taxon>Chordata</taxon>
        <taxon>Craniata</taxon>
        <taxon>Vertebrata</taxon>
        <taxon>Euteleostomi</taxon>
        <taxon>Mammalia</taxon>
        <taxon>Eutheria</taxon>
        <taxon>Laurasiatheria</taxon>
        <taxon>Artiodactyla</taxon>
        <taxon>Ruminantia</taxon>
        <taxon>Pecora</taxon>
        <taxon>Bovidae</taxon>
        <taxon>Bovinae</taxon>
        <taxon>Bos</taxon>
    </lineage>
</organism>
<dbReference type="GO" id="GO:0000139">
    <property type="term" value="C:Golgi membrane"/>
    <property type="evidence" value="ECO:0007669"/>
    <property type="project" value="UniProtKB-SubCell"/>
</dbReference>
<evidence type="ECO:0000256" key="5">
    <source>
        <dbReference type="ARBA" id="ARBA00022692"/>
    </source>
</evidence>
<gene>
    <name evidence="11" type="ORF">E5288_WYG013364</name>
</gene>
<dbReference type="Proteomes" id="UP000322234">
    <property type="component" value="Unassembled WGS sequence"/>
</dbReference>
<sequence length="188" mass="21615">MRCESIVKNITDALGLRLEKLRWVSTSCPNAEFVFKGDDDVFVNTHHLLNYLNSLSGNKAKDLFIGDVIYNAGPHRDKKLKYYIPEVVYTGVYPPYAGGGFLYSGHLALRLYNVTDRVLLYSIDDVYTGMCLQKLSLSPERHKGFRTFDIEEKSRSNICSYVDLMLVHRKPQEMIDIWSRLQSAHLKC</sequence>
<evidence type="ECO:0000313" key="11">
    <source>
        <dbReference type="EMBL" id="MXQ95528.1"/>
    </source>
</evidence>
<keyword evidence="8 10" id="KW-0333">Golgi apparatus</keyword>